<dbReference type="EMBL" id="CP043473">
    <property type="protein sequence ID" value="QEL55460.1"/>
    <property type="molecule type" value="Genomic_DNA"/>
</dbReference>
<evidence type="ECO:0000313" key="2">
    <source>
        <dbReference type="Proteomes" id="UP000322079"/>
    </source>
</evidence>
<dbReference type="Proteomes" id="UP000322079">
    <property type="component" value="Chromosome"/>
</dbReference>
<reference evidence="1 2" key="1">
    <citation type="submission" date="2019-08" db="EMBL/GenBank/DDBJ databases">
        <title>Chromobacterium paludis, a novel bacterium isolated from a Maryland marsh pond.</title>
        <authorList>
            <person name="Blackburn M.B."/>
            <person name="Gundersen-Rindal D.E."/>
        </authorList>
    </citation>
    <scope>NUCLEOTIDE SEQUENCE [LARGE SCALE GENOMIC DNA]</scope>
    <source>
        <strain evidence="2">IIBBL 257-1</strain>
    </source>
</reference>
<dbReference type="Pfam" id="PF13935">
    <property type="entry name" value="Ead_Ea22"/>
    <property type="match status" value="1"/>
</dbReference>
<keyword evidence="2" id="KW-1185">Reference proteome</keyword>
<dbReference type="RefSeq" id="WP_149295823.1">
    <property type="nucleotide sequence ID" value="NZ_CP043473.1"/>
</dbReference>
<name>A0A5C1DFB9_9NEIS</name>
<gene>
    <name evidence="1" type="ORF">FYK34_07725</name>
</gene>
<protein>
    <submittedName>
        <fullName evidence="1">Uncharacterized protein</fullName>
    </submittedName>
</protein>
<dbReference type="AlphaFoldDB" id="A0A5C1DFB9"/>
<dbReference type="KEGG" id="chrm:FYK34_07725"/>
<dbReference type="InterPro" id="IPR025153">
    <property type="entry name" value="Ead_Ea22"/>
</dbReference>
<sequence length="170" mass="17854">MLTPDQLSALRAAAEAATPGPWRTGGSKPDGLHEITVYGSQVVIDTDIGPKVLLEGNSNFQAESVANAAYIAAANPAAILALLAHVDVQEARITELVRDVARSDRSMTADDVIELAAQIATPCHVWARPNTGANWVLIPIQPGNSRGIEYGMGTWQFAGPVIPPESACSS</sequence>
<evidence type="ECO:0000313" key="1">
    <source>
        <dbReference type="EMBL" id="QEL55460.1"/>
    </source>
</evidence>
<accession>A0A5C1DFB9</accession>
<organism evidence="1 2">
    <name type="scientific">Chromobacterium paludis</name>
    <dbReference type="NCBI Taxonomy" id="2605945"/>
    <lineage>
        <taxon>Bacteria</taxon>
        <taxon>Pseudomonadati</taxon>
        <taxon>Pseudomonadota</taxon>
        <taxon>Betaproteobacteria</taxon>
        <taxon>Neisseriales</taxon>
        <taxon>Chromobacteriaceae</taxon>
        <taxon>Chromobacterium</taxon>
    </lineage>
</organism>
<proteinExistence type="predicted"/>